<reference evidence="4" key="1">
    <citation type="journal article" date="2019" name="Int. J. Syst. Evol. Microbiol.">
        <title>The Global Catalogue of Microorganisms (GCM) 10K type strain sequencing project: providing services to taxonomists for standard genome sequencing and annotation.</title>
        <authorList>
            <consortium name="The Broad Institute Genomics Platform"/>
            <consortium name="The Broad Institute Genome Sequencing Center for Infectious Disease"/>
            <person name="Wu L."/>
            <person name="Ma J."/>
        </authorList>
    </citation>
    <scope>NUCLEOTIDE SEQUENCE [LARGE SCALE GENOMIC DNA]</scope>
    <source>
        <strain evidence="4">JCM 18409</strain>
    </source>
</reference>
<organism evidence="3 4">
    <name type="scientific">Streptomyces siamensis</name>
    <dbReference type="NCBI Taxonomy" id="1274986"/>
    <lineage>
        <taxon>Bacteria</taxon>
        <taxon>Bacillati</taxon>
        <taxon>Actinomycetota</taxon>
        <taxon>Actinomycetes</taxon>
        <taxon>Kitasatosporales</taxon>
        <taxon>Streptomycetaceae</taxon>
        <taxon>Streptomyces</taxon>
    </lineage>
</organism>
<proteinExistence type="predicted"/>
<evidence type="ECO:0000313" key="3">
    <source>
        <dbReference type="EMBL" id="GAA5016086.1"/>
    </source>
</evidence>
<dbReference type="EMBL" id="BAABKB010000016">
    <property type="protein sequence ID" value="GAA5016086.1"/>
    <property type="molecule type" value="Genomic_DNA"/>
</dbReference>
<gene>
    <name evidence="3" type="ORF">GCM10023335_41490</name>
</gene>
<evidence type="ECO:0000313" key="4">
    <source>
        <dbReference type="Proteomes" id="UP001501759"/>
    </source>
</evidence>
<keyword evidence="4" id="KW-1185">Reference proteome</keyword>
<dbReference type="InterPro" id="IPR006311">
    <property type="entry name" value="TAT_signal"/>
</dbReference>
<feature type="compositionally biased region" description="Basic and acidic residues" evidence="1">
    <location>
        <begin position="187"/>
        <end position="201"/>
    </location>
</feature>
<keyword evidence="2" id="KW-0732">Signal</keyword>
<dbReference type="PROSITE" id="PS51318">
    <property type="entry name" value="TAT"/>
    <property type="match status" value="1"/>
</dbReference>
<name>A0ABP9J267_9ACTN</name>
<evidence type="ECO:0000256" key="1">
    <source>
        <dbReference type="SAM" id="MobiDB-lite"/>
    </source>
</evidence>
<dbReference type="RefSeq" id="WP_345651031.1">
    <property type="nucleotide sequence ID" value="NZ_BAABKB010000016.1"/>
</dbReference>
<sequence length="209" mass="22344">MHLSRSPRRAVAAWAAAALTAAALMTGLPRAAADSSPPAESPKVDSALRDAVANGREASFFVVLKAQADLSAARAKHTHEARTTAAFKELRAKATDSQRSLTAYLDKKKVGHKDFWTADAVHVTGDTPRRTSRRSPAAVEVRNRPMTSQGGGCLRTVRVPGGHPHRAEGGARPTAPRRIPSDGEPLQQRREIRAGRQRSEGEAPVPGET</sequence>
<accession>A0ABP9J267</accession>
<feature type="region of interest" description="Disordered" evidence="1">
    <location>
        <begin position="126"/>
        <end position="209"/>
    </location>
</feature>
<feature type="chain" id="PRO_5045714013" evidence="2">
    <location>
        <begin position="33"/>
        <end position="209"/>
    </location>
</feature>
<feature type="signal peptide" evidence="2">
    <location>
        <begin position="1"/>
        <end position="32"/>
    </location>
</feature>
<dbReference type="Proteomes" id="UP001501759">
    <property type="component" value="Unassembled WGS sequence"/>
</dbReference>
<evidence type="ECO:0000256" key="2">
    <source>
        <dbReference type="SAM" id="SignalP"/>
    </source>
</evidence>
<protein>
    <submittedName>
        <fullName evidence="3">Uncharacterized protein</fullName>
    </submittedName>
</protein>
<comment type="caution">
    <text evidence="3">The sequence shown here is derived from an EMBL/GenBank/DDBJ whole genome shotgun (WGS) entry which is preliminary data.</text>
</comment>